<reference evidence="3 4" key="1">
    <citation type="submission" date="2014-04" db="EMBL/GenBank/DDBJ databases">
        <authorList>
            <consortium name="DOE Joint Genome Institute"/>
            <person name="Kuo A."/>
            <person name="Gay G."/>
            <person name="Dore J."/>
            <person name="Kohler A."/>
            <person name="Nagy L.G."/>
            <person name="Floudas D."/>
            <person name="Copeland A."/>
            <person name="Barry K.W."/>
            <person name="Cichocki N."/>
            <person name="Veneault-Fourrey C."/>
            <person name="LaButti K."/>
            <person name="Lindquist E.A."/>
            <person name="Lipzen A."/>
            <person name="Lundell T."/>
            <person name="Morin E."/>
            <person name="Murat C."/>
            <person name="Sun H."/>
            <person name="Tunlid A."/>
            <person name="Henrissat B."/>
            <person name="Grigoriev I.V."/>
            <person name="Hibbett D.S."/>
            <person name="Martin F."/>
            <person name="Nordberg H.P."/>
            <person name="Cantor M.N."/>
            <person name="Hua S.X."/>
        </authorList>
    </citation>
    <scope>NUCLEOTIDE SEQUENCE [LARGE SCALE GENOMIC DNA]</scope>
    <source>
        <strain evidence="4">h7</strain>
    </source>
</reference>
<dbReference type="HOGENOM" id="CLU_1250809_0_0_1"/>
<feature type="transmembrane region" description="Helical" evidence="2">
    <location>
        <begin position="75"/>
        <end position="96"/>
    </location>
</feature>
<dbReference type="Gene3D" id="6.10.110.10">
    <property type="match status" value="1"/>
</dbReference>
<gene>
    <name evidence="3" type="ORF">M413DRAFT_13970</name>
</gene>
<dbReference type="InterPro" id="IPR038213">
    <property type="entry name" value="IFI6/IFI27-like_sf"/>
</dbReference>
<feature type="transmembrane region" description="Helical" evidence="2">
    <location>
        <begin position="50"/>
        <end position="69"/>
    </location>
</feature>
<feature type="region of interest" description="Disordered" evidence="1">
    <location>
        <begin position="157"/>
        <end position="189"/>
    </location>
</feature>
<sequence length="189" mass="20201">MSSNIFLPFATPHYGGGGGALFAEALRRLIHDQFTIGAAFVQQFVDMMKINIFAVLGVLLATVGFTMLLPSLGVAVVNVVGFSGSGVVGGSLAALIRSSVYAGYITGIFSWFQSFGERAVLASPRTLTLGGALLVIGAGVFGYWSYRKMQRRFSVEKEAAVDGKRPLGDDDSDDDDGHHPKQNQPLIKR</sequence>
<reference evidence="4" key="2">
    <citation type="submission" date="2015-01" db="EMBL/GenBank/DDBJ databases">
        <title>Evolutionary Origins and Diversification of the Mycorrhizal Mutualists.</title>
        <authorList>
            <consortium name="DOE Joint Genome Institute"/>
            <consortium name="Mycorrhizal Genomics Consortium"/>
            <person name="Kohler A."/>
            <person name="Kuo A."/>
            <person name="Nagy L.G."/>
            <person name="Floudas D."/>
            <person name="Copeland A."/>
            <person name="Barry K.W."/>
            <person name="Cichocki N."/>
            <person name="Veneault-Fourrey C."/>
            <person name="LaButti K."/>
            <person name="Lindquist E.A."/>
            <person name="Lipzen A."/>
            <person name="Lundell T."/>
            <person name="Morin E."/>
            <person name="Murat C."/>
            <person name="Riley R."/>
            <person name="Ohm R."/>
            <person name="Sun H."/>
            <person name="Tunlid A."/>
            <person name="Henrissat B."/>
            <person name="Grigoriev I.V."/>
            <person name="Hibbett D.S."/>
            <person name="Martin F."/>
        </authorList>
    </citation>
    <scope>NUCLEOTIDE SEQUENCE [LARGE SCALE GENOMIC DNA]</scope>
    <source>
        <strain evidence="4">h7</strain>
    </source>
</reference>
<keyword evidence="4" id="KW-1185">Reference proteome</keyword>
<name>A0A0C3BID0_HEBCY</name>
<keyword evidence="2" id="KW-0472">Membrane</keyword>
<organism evidence="3 4">
    <name type="scientific">Hebeloma cylindrosporum</name>
    <dbReference type="NCBI Taxonomy" id="76867"/>
    <lineage>
        <taxon>Eukaryota</taxon>
        <taxon>Fungi</taxon>
        <taxon>Dikarya</taxon>
        <taxon>Basidiomycota</taxon>
        <taxon>Agaricomycotina</taxon>
        <taxon>Agaricomycetes</taxon>
        <taxon>Agaricomycetidae</taxon>
        <taxon>Agaricales</taxon>
        <taxon>Agaricineae</taxon>
        <taxon>Hymenogastraceae</taxon>
        <taxon>Hebeloma</taxon>
    </lineage>
</organism>
<evidence type="ECO:0000313" key="3">
    <source>
        <dbReference type="EMBL" id="KIM36475.1"/>
    </source>
</evidence>
<evidence type="ECO:0000313" key="4">
    <source>
        <dbReference type="Proteomes" id="UP000053424"/>
    </source>
</evidence>
<feature type="transmembrane region" description="Helical" evidence="2">
    <location>
        <begin position="127"/>
        <end position="146"/>
    </location>
</feature>
<evidence type="ECO:0000256" key="2">
    <source>
        <dbReference type="SAM" id="Phobius"/>
    </source>
</evidence>
<keyword evidence="2" id="KW-0812">Transmembrane</keyword>
<feature type="compositionally biased region" description="Basic and acidic residues" evidence="1">
    <location>
        <begin position="157"/>
        <end position="168"/>
    </location>
</feature>
<evidence type="ECO:0000256" key="1">
    <source>
        <dbReference type="SAM" id="MobiDB-lite"/>
    </source>
</evidence>
<keyword evidence="2" id="KW-1133">Transmembrane helix</keyword>
<accession>A0A0C3BID0</accession>
<dbReference type="EMBL" id="KN831805">
    <property type="protein sequence ID" value="KIM36475.1"/>
    <property type="molecule type" value="Genomic_DNA"/>
</dbReference>
<protein>
    <submittedName>
        <fullName evidence="3">Uncharacterized protein</fullName>
    </submittedName>
</protein>
<dbReference type="AlphaFoldDB" id="A0A0C3BID0"/>
<proteinExistence type="predicted"/>
<dbReference type="Proteomes" id="UP000053424">
    <property type="component" value="Unassembled WGS sequence"/>
</dbReference>